<keyword evidence="4" id="KW-1015">Disulfide bond</keyword>
<comment type="similarity">
    <text evidence="1">Belongs to the thioredoxin family.</text>
</comment>
<dbReference type="PANTHER" id="PTHR45663">
    <property type="entry name" value="GEO12009P1"/>
    <property type="match status" value="1"/>
</dbReference>
<feature type="domain" description="Thioredoxin" evidence="7">
    <location>
        <begin position="10"/>
        <end position="122"/>
    </location>
</feature>
<evidence type="ECO:0000313" key="8">
    <source>
        <dbReference type="EMBL" id="MEN9060608.1"/>
    </source>
</evidence>
<dbReference type="EMBL" id="JBDNCH010000002">
    <property type="protein sequence ID" value="MEN9060608.1"/>
    <property type="molecule type" value="Genomic_DNA"/>
</dbReference>
<dbReference type="GO" id="GO:0045454">
    <property type="term" value="P:cell redox homeostasis"/>
    <property type="evidence" value="ECO:0007669"/>
    <property type="project" value="TreeGrafter"/>
</dbReference>
<dbReference type="Pfam" id="PF14561">
    <property type="entry name" value="TPR_20"/>
    <property type="match status" value="1"/>
</dbReference>
<evidence type="ECO:0000256" key="4">
    <source>
        <dbReference type="ARBA" id="ARBA00023157"/>
    </source>
</evidence>
<dbReference type="FunFam" id="3.40.30.10:FF:000001">
    <property type="entry name" value="Thioredoxin"/>
    <property type="match status" value="1"/>
</dbReference>
<evidence type="ECO:0000256" key="1">
    <source>
        <dbReference type="ARBA" id="ARBA00008987"/>
    </source>
</evidence>
<keyword evidence="9" id="KW-1185">Reference proteome</keyword>
<dbReference type="PANTHER" id="PTHR45663:SF11">
    <property type="entry name" value="GEO12009P1"/>
    <property type="match status" value="1"/>
</dbReference>
<evidence type="ECO:0000256" key="5">
    <source>
        <dbReference type="ARBA" id="ARBA00023284"/>
    </source>
</evidence>
<dbReference type="PROSITE" id="PS51352">
    <property type="entry name" value="THIOREDOXIN_2"/>
    <property type="match status" value="1"/>
</dbReference>
<dbReference type="Gene3D" id="3.40.30.10">
    <property type="entry name" value="Glutaredoxin"/>
    <property type="match status" value="1"/>
</dbReference>
<evidence type="ECO:0000256" key="6">
    <source>
        <dbReference type="NCBIfam" id="TIGR01068"/>
    </source>
</evidence>
<dbReference type="InterPro" id="IPR011990">
    <property type="entry name" value="TPR-like_helical_dom_sf"/>
</dbReference>
<dbReference type="NCBIfam" id="TIGR01068">
    <property type="entry name" value="thioredoxin"/>
    <property type="match status" value="1"/>
</dbReference>
<dbReference type="InterPro" id="IPR013766">
    <property type="entry name" value="Thioredoxin_domain"/>
</dbReference>
<protein>
    <recommendedName>
        <fullName evidence="6">Thioredoxin</fullName>
    </recommendedName>
</protein>
<dbReference type="InterPro" id="IPR005746">
    <property type="entry name" value="Thioredoxin"/>
</dbReference>
<dbReference type="SUPFAM" id="SSF52833">
    <property type="entry name" value="Thioredoxin-like"/>
    <property type="match status" value="1"/>
</dbReference>
<dbReference type="Proteomes" id="UP001428774">
    <property type="component" value="Unassembled WGS sequence"/>
</dbReference>
<evidence type="ECO:0000259" key="7">
    <source>
        <dbReference type="PROSITE" id="PS51352"/>
    </source>
</evidence>
<dbReference type="GO" id="GO:0006950">
    <property type="term" value="P:response to stress"/>
    <property type="evidence" value="ECO:0007669"/>
    <property type="project" value="UniProtKB-ARBA"/>
</dbReference>
<dbReference type="AlphaFoldDB" id="A0AAW9SPS4"/>
<gene>
    <name evidence="8" type="primary">trxA</name>
    <name evidence="8" type="ORF">ABFB10_05745</name>
</gene>
<sequence>MLELNAAKGPEAGDLVKDITEAEFMAEVVDGSKEIPVIVDFWAPWCGPCKTLGPQLEEAVKAAKGAVKMVKVNVDEAQAIAGQMRIQSIPTVYAFYQGQPLDGFQGALPQSEIKAFVERVVQAAGGDASGGLDDAVVAAEEMLEQGAAVDAAQTFAAILEEDPANAKAYGGLVRAHVVLGELEQAEAILNGAPVEISKAPELEAAHAQLELAGQSAGVGPVAELTATVEAEPDNHQARFDLAQALYANGDAEGAVAQLLDLFRRDREWNDGAARAQLFTIFEALKPNDPVALNGRRKLSSMIFA</sequence>
<dbReference type="RefSeq" id="WP_347165774.1">
    <property type="nucleotide sequence ID" value="NZ_JBDNCH010000002.1"/>
</dbReference>
<evidence type="ECO:0000256" key="3">
    <source>
        <dbReference type="ARBA" id="ARBA00022982"/>
    </source>
</evidence>
<evidence type="ECO:0000313" key="9">
    <source>
        <dbReference type="Proteomes" id="UP001428774"/>
    </source>
</evidence>
<dbReference type="PRINTS" id="PR00421">
    <property type="entry name" value="THIOREDOXIN"/>
</dbReference>
<dbReference type="InterPro" id="IPR017937">
    <property type="entry name" value="Thioredoxin_CS"/>
</dbReference>
<keyword evidence="2" id="KW-0813">Transport</keyword>
<dbReference type="Pfam" id="PF14559">
    <property type="entry name" value="TPR_19"/>
    <property type="match status" value="1"/>
</dbReference>
<dbReference type="InterPro" id="IPR036249">
    <property type="entry name" value="Thioredoxin-like_sf"/>
</dbReference>
<organism evidence="8 9">
    <name type="scientific">Ponticoccus litoralis</name>
    <dbReference type="NCBI Taxonomy" id="422297"/>
    <lineage>
        <taxon>Bacteria</taxon>
        <taxon>Pseudomonadati</taxon>
        <taxon>Pseudomonadota</taxon>
        <taxon>Alphaproteobacteria</taxon>
        <taxon>Rhodobacterales</taxon>
        <taxon>Roseobacteraceae</taxon>
        <taxon>Ponticoccus</taxon>
    </lineage>
</organism>
<proteinExistence type="inferred from homology"/>
<dbReference type="GO" id="GO:0005829">
    <property type="term" value="C:cytosol"/>
    <property type="evidence" value="ECO:0007669"/>
    <property type="project" value="TreeGrafter"/>
</dbReference>
<accession>A0AAW9SPS4</accession>
<comment type="caution">
    <text evidence="8">The sequence shown here is derived from an EMBL/GenBank/DDBJ whole genome shotgun (WGS) entry which is preliminary data.</text>
</comment>
<dbReference type="PROSITE" id="PS00194">
    <property type="entry name" value="THIOREDOXIN_1"/>
    <property type="match status" value="1"/>
</dbReference>
<dbReference type="SUPFAM" id="SSF48452">
    <property type="entry name" value="TPR-like"/>
    <property type="match status" value="1"/>
</dbReference>
<dbReference type="Gene3D" id="1.25.40.10">
    <property type="entry name" value="Tetratricopeptide repeat domain"/>
    <property type="match status" value="2"/>
</dbReference>
<dbReference type="Pfam" id="PF00085">
    <property type="entry name" value="Thioredoxin"/>
    <property type="match status" value="1"/>
</dbReference>
<name>A0AAW9SPS4_9RHOB</name>
<keyword evidence="3" id="KW-0249">Electron transport</keyword>
<evidence type="ECO:0000256" key="2">
    <source>
        <dbReference type="ARBA" id="ARBA00022448"/>
    </source>
</evidence>
<keyword evidence="5" id="KW-0676">Redox-active center</keyword>
<dbReference type="GO" id="GO:0015035">
    <property type="term" value="F:protein-disulfide reductase activity"/>
    <property type="evidence" value="ECO:0007669"/>
    <property type="project" value="UniProtKB-UniRule"/>
</dbReference>
<dbReference type="CDD" id="cd02947">
    <property type="entry name" value="TRX_family"/>
    <property type="match status" value="1"/>
</dbReference>
<reference evidence="8 9" key="1">
    <citation type="submission" date="2024-05" db="EMBL/GenBank/DDBJ databases">
        <title>Genome sequence of Ponticoccus litoralis KCCM 90028.</title>
        <authorList>
            <person name="Kim J.M."/>
            <person name="Lee J.K."/>
            <person name="Choi B.J."/>
            <person name="Bayburt H."/>
            <person name="Baek J.H."/>
            <person name="Jeon C.O."/>
        </authorList>
    </citation>
    <scope>NUCLEOTIDE SEQUENCE [LARGE SCALE GENOMIC DNA]</scope>
    <source>
        <strain evidence="8 9">KCCM 90028</strain>
    </source>
</reference>